<proteinExistence type="predicted"/>
<dbReference type="Proteomes" id="UP000078544">
    <property type="component" value="Unassembled WGS sequence"/>
</dbReference>
<dbReference type="InterPro" id="IPR045518">
    <property type="entry name" value="2EXR"/>
</dbReference>
<evidence type="ECO:0000313" key="4">
    <source>
        <dbReference type="Proteomes" id="UP000078544"/>
    </source>
</evidence>
<accession>A0A166UKT3</accession>
<sequence length="321" mass="35953">MFSLFPQLPPELRQNIWRKHLETVQDPPALHVFSPRDVEDRPEPVTVRMRAPDMMRVSREARATTILWGRLRGIEFTDTGLRRLFDLTQDWLYVPVARIPVFCSVPHELGWPRNKRRERRGTADAESNPDTGGGGGSAGAAGAGVGGQAWGGLSPESAAILSLSLSSSLTKKKKEKSKVGRGWVEFKAIDDISLQEEREILSSRHWTRSAQCLALGVGTTQEDVRRITGTILPFWNFGRVATVLGDVPETDPGARWELHTLPVCRNREWPLPHWQPTGWSTRWTEPDRAERIMIMMVSILGRGPGLEHCDCPVLQTCKVGV</sequence>
<dbReference type="AlphaFoldDB" id="A0A166UKT3"/>
<evidence type="ECO:0000313" key="3">
    <source>
        <dbReference type="EMBL" id="OAA32659.1"/>
    </source>
</evidence>
<name>A0A166UKT3_9HYPO</name>
<reference evidence="3 4" key="1">
    <citation type="journal article" date="2016" name="Genome Biol. Evol.">
        <title>Divergent and convergent evolution of fungal pathogenicity.</title>
        <authorList>
            <person name="Shang Y."/>
            <person name="Xiao G."/>
            <person name="Zheng P."/>
            <person name="Cen K."/>
            <person name="Zhan S."/>
            <person name="Wang C."/>
        </authorList>
    </citation>
    <scope>NUCLEOTIDE SEQUENCE [LARGE SCALE GENOMIC DNA]</scope>
    <source>
        <strain evidence="3 4">RCEF 2490</strain>
    </source>
</reference>
<evidence type="ECO:0000256" key="1">
    <source>
        <dbReference type="SAM" id="MobiDB-lite"/>
    </source>
</evidence>
<dbReference type="OrthoDB" id="3546385at2759"/>
<feature type="compositionally biased region" description="Gly residues" evidence="1">
    <location>
        <begin position="131"/>
        <end position="143"/>
    </location>
</feature>
<organism evidence="3 4">
    <name type="scientific">Moelleriella libera RCEF 2490</name>
    <dbReference type="NCBI Taxonomy" id="1081109"/>
    <lineage>
        <taxon>Eukaryota</taxon>
        <taxon>Fungi</taxon>
        <taxon>Dikarya</taxon>
        <taxon>Ascomycota</taxon>
        <taxon>Pezizomycotina</taxon>
        <taxon>Sordariomycetes</taxon>
        <taxon>Hypocreomycetidae</taxon>
        <taxon>Hypocreales</taxon>
        <taxon>Clavicipitaceae</taxon>
        <taxon>Moelleriella</taxon>
    </lineage>
</organism>
<keyword evidence="4" id="KW-1185">Reference proteome</keyword>
<feature type="domain" description="2EXR" evidence="2">
    <location>
        <begin position="2"/>
        <end position="69"/>
    </location>
</feature>
<dbReference type="Pfam" id="PF20150">
    <property type="entry name" value="2EXR"/>
    <property type="match status" value="1"/>
</dbReference>
<comment type="caution">
    <text evidence="3">The sequence shown here is derived from an EMBL/GenBank/DDBJ whole genome shotgun (WGS) entry which is preliminary data.</text>
</comment>
<evidence type="ECO:0000259" key="2">
    <source>
        <dbReference type="Pfam" id="PF20150"/>
    </source>
</evidence>
<dbReference type="EMBL" id="AZGY01000001">
    <property type="protein sequence ID" value="OAA32659.1"/>
    <property type="molecule type" value="Genomic_DNA"/>
</dbReference>
<gene>
    <name evidence="3" type="ORF">AAL_00124</name>
</gene>
<protein>
    <recommendedName>
        <fullName evidence="2">2EXR domain-containing protein</fullName>
    </recommendedName>
</protein>
<feature type="region of interest" description="Disordered" evidence="1">
    <location>
        <begin position="114"/>
        <end position="143"/>
    </location>
</feature>